<comment type="caution">
    <text evidence="1">The sequence shown here is derived from an EMBL/GenBank/DDBJ whole genome shotgun (WGS) entry which is preliminary data.</text>
</comment>
<gene>
    <name evidence="1" type="ORF">CYNAS_LOCUS12816</name>
</gene>
<accession>A0AA36GZC1</accession>
<keyword evidence="2" id="KW-1185">Reference proteome</keyword>
<evidence type="ECO:0000313" key="2">
    <source>
        <dbReference type="Proteomes" id="UP001176961"/>
    </source>
</evidence>
<sequence length="180" mass="19734">MGKQRKGGLPYLKTSLSFTWSLSVSPEQETVFSDVLNYLESCGCGSEEPEPSASNRYSCFVNDAAGFALQNCFDLVKTESIGIVFLDSSLSRPSAVGNALGMYFNNFSSSKTYCMPGLEERLLASLNRRANALFLRKCPSELDERIKLTFNPVVVEKRKGGSYSPVSLIKSQGKGVKNKT</sequence>
<reference evidence="1" key="1">
    <citation type="submission" date="2023-07" db="EMBL/GenBank/DDBJ databases">
        <authorList>
            <consortium name="CYATHOMIX"/>
        </authorList>
    </citation>
    <scope>NUCLEOTIDE SEQUENCE</scope>
    <source>
        <strain evidence="1">N/A</strain>
    </source>
</reference>
<evidence type="ECO:0000313" key="1">
    <source>
        <dbReference type="EMBL" id="CAJ0600833.1"/>
    </source>
</evidence>
<dbReference type="EMBL" id="CATQJL010000305">
    <property type="protein sequence ID" value="CAJ0600833.1"/>
    <property type="molecule type" value="Genomic_DNA"/>
</dbReference>
<dbReference type="Proteomes" id="UP001176961">
    <property type="component" value="Unassembled WGS sequence"/>
</dbReference>
<protein>
    <submittedName>
        <fullName evidence="1">Uncharacterized protein</fullName>
    </submittedName>
</protein>
<dbReference type="AlphaFoldDB" id="A0AA36GZC1"/>
<proteinExistence type="predicted"/>
<name>A0AA36GZC1_CYLNA</name>
<organism evidence="1 2">
    <name type="scientific">Cylicocyclus nassatus</name>
    <name type="common">Nematode worm</name>
    <dbReference type="NCBI Taxonomy" id="53992"/>
    <lineage>
        <taxon>Eukaryota</taxon>
        <taxon>Metazoa</taxon>
        <taxon>Ecdysozoa</taxon>
        <taxon>Nematoda</taxon>
        <taxon>Chromadorea</taxon>
        <taxon>Rhabditida</taxon>
        <taxon>Rhabditina</taxon>
        <taxon>Rhabditomorpha</taxon>
        <taxon>Strongyloidea</taxon>
        <taxon>Strongylidae</taxon>
        <taxon>Cylicocyclus</taxon>
    </lineage>
</organism>